<sequence length="134" mass="15043">MCKIRIGVVFRDDMGNFLATLRKNLSSLPDSNLAEALAAGIAAKFGVDLGMRSIIIERDSIKVVTELNLKKHNRSYFGMIIGNVQDTMAKMQACRVKHVHREGNYVAHNLAKVALYVSNYIVNMEETPLFHHIL</sequence>
<dbReference type="Pfam" id="PF13456">
    <property type="entry name" value="RVT_3"/>
    <property type="match status" value="1"/>
</dbReference>
<dbReference type="InterPro" id="IPR012337">
    <property type="entry name" value="RNaseH-like_sf"/>
</dbReference>
<dbReference type="InterPro" id="IPR036397">
    <property type="entry name" value="RNaseH_sf"/>
</dbReference>
<accession>A0A2I4EKV9</accession>
<dbReference type="Proteomes" id="UP000235220">
    <property type="component" value="Chromosome 8"/>
</dbReference>
<dbReference type="GeneID" id="108990494"/>
<dbReference type="InterPro" id="IPR002156">
    <property type="entry name" value="RNaseH_domain"/>
</dbReference>
<evidence type="ECO:0000313" key="2">
    <source>
        <dbReference type="RefSeq" id="XP_018820028.1"/>
    </source>
</evidence>
<organism evidence="1 2">
    <name type="scientific">Juglans regia</name>
    <name type="common">English walnut</name>
    <dbReference type="NCBI Taxonomy" id="51240"/>
    <lineage>
        <taxon>Eukaryota</taxon>
        <taxon>Viridiplantae</taxon>
        <taxon>Streptophyta</taxon>
        <taxon>Embryophyta</taxon>
        <taxon>Tracheophyta</taxon>
        <taxon>Spermatophyta</taxon>
        <taxon>Magnoliopsida</taxon>
        <taxon>eudicotyledons</taxon>
        <taxon>Gunneridae</taxon>
        <taxon>Pentapetalae</taxon>
        <taxon>rosids</taxon>
        <taxon>fabids</taxon>
        <taxon>Fagales</taxon>
        <taxon>Juglandaceae</taxon>
        <taxon>Juglans</taxon>
    </lineage>
</organism>
<dbReference type="InterPro" id="IPR053151">
    <property type="entry name" value="RNase_H-like"/>
</dbReference>
<dbReference type="PANTHER" id="PTHR47723:SF21">
    <property type="entry name" value="POLYNUCLEOTIDYL TRANSFERASE, RIBONUCLEASE H-LIKE SUPERFAMILY PROTEIN"/>
    <property type="match status" value="1"/>
</dbReference>
<dbReference type="GO" id="GO:0003676">
    <property type="term" value="F:nucleic acid binding"/>
    <property type="evidence" value="ECO:0007669"/>
    <property type="project" value="InterPro"/>
</dbReference>
<dbReference type="RefSeq" id="XP_018820028.1">
    <property type="nucleotide sequence ID" value="XM_018964483.1"/>
</dbReference>
<dbReference type="PANTHER" id="PTHR47723">
    <property type="entry name" value="OS05G0353850 PROTEIN"/>
    <property type="match status" value="1"/>
</dbReference>
<name>A0A2I4EKV9_JUGRE</name>
<dbReference type="Gramene" id="Jr08_08680_p1">
    <property type="protein sequence ID" value="cds.Jr08_08680_p1"/>
    <property type="gene ID" value="Jr08_08680"/>
</dbReference>
<dbReference type="AlphaFoldDB" id="A0A2I4EKV9"/>
<dbReference type="CDD" id="cd06222">
    <property type="entry name" value="RNase_H_like"/>
    <property type="match status" value="1"/>
</dbReference>
<reference evidence="2" key="1">
    <citation type="submission" date="2025-08" db="UniProtKB">
        <authorList>
            <consortium name="RefSeq"/>
        </authorList>
    </citation>
    <scope>IDENTIFICATION</scope>
    <source>
        <tissue evidence="2">Leaves</tissue>
    </source>
</reference>
<dbReference type="GO" id="GO:0004523">
    <property type="term" value="F:RNA-DNA hybrid ribonuclease activity"/>
    <property type="evidence" value="ECO:0007669"/>
    <property type="project" value="InterPro"/>
</dbReference>
<dbReference type="InterPro" id="IPR044730">
    <property type="entry name" value="RNase_H-like_dom_plant"/>
</dbReference>
<evidence type="ECO:0000313" key="1">
    <source>
        <dbReference type="Proteomes" id="UP000235220"/>
    </source>
</evidence>
<dbReference type="KEGG" id="jre:108990494"/>
<gene>
    <name evidence="2" type="primary">LOC108990494</name>
</gene>
<proteinExistence type="predicted"/>
<dbReference type="Gene3D" id="3.30.420.10">
    <property type="entry name" value="Ribonuclease H-like superfamily/Ribonuclease H"/>
    <property type="match status" value="1"/>
</dbReference>
<protein>
    <submittedName>
        <fullName evidence="2">Uncharacterized protein LOC108990494</fullName>
    </submittedName>
</protein>
<dbReference type="SUPFAM" id="SSF53098">
    <property type="entry name" value="Ribonuclease H-like"/>
    <property type="match status" value="1"/>
</dbReference>
<dbReference type="OrthoDB" id="1906820at2759"/>
<keyword evidence="1" id="KW-1185">Reference proteome</keyword>